<dbReference type="GO" id="GO:0001664">
    <property type="term" value="F:G protein-coupled receptor binding"/>
    <property type="evidence" value="ECO:0007669"/>
    <property type="project" value="InterPro"/>
</dbReference>
<dbReference type="PROSITE" id="PS51882">
    <property type="entry name" value="G_ALPHA"/>
    <property type="match status" value="1"/>
</dbReference>
<evidence type="ECO:0000256" key="6">
    <source>
        <dbReference type="PIRSR" id="PIRSR601019-1"/>
    </source>
</evidence>
<feature type="region of interest" description="Disordered" evidence="8">
    <location>
        <begin position="1"/>
        <end position="24"/>
    </location>
</feature>
<dbReference type="Pfam" id="PF00503">
    <property type="entry name" value="G-alpha"/>
    <property type="match status" value="1"/>
</dbReference>
<sequence length="451" mass="51731">MGNCFSSDTSESPEAKKSRGIDKNIKDDEKRMAREIKVLLLGAGESGKSTLLKTMRIIHEIPFTAAEREHFRRLVFVNLVQSMKAVLDAMEEWGGEFEHPQYQRFLHLFISYPDIAEEETFPMDYYEPLMLLWNDKGVQQAYRRGNEAAVPENFYADLDRFFHPKYNPSDADILRCRHKTTGIIETTFPIEDRMYRIFDVGGQRSERKKWIHCFEGVTAVLFLVALSGYDSCLVEDKDSNQMQEALMLFDSICNSKWFLRTSMILFLNKVDIFRTKIMNSSIKHYFPDYAGDETDFNAARNYFKQRFCRLNRSPSKEIYPSFTNATDPTLLKTVMASITDIILCVASEPGLLPSSFADLNIPLSSSLCPYFPLPAQNKYVHLRRSWGHSMDADLAFPPHRLPPRLDLVNARQPSECASSPRPRVQYPFLIPTSNNPPTTLQLPPATVLISA</sequence>
<dbReference type="SUPFAM" id="SSF47895">
    <property type="entry name" value="Transducin (alpha subunit), insertion domain"/>
    <property type="match status" value="1"/>
</dbReference>
<dbReference type="PRINTS" id="PR00318">
    <property type="entry name" value="GPROTEINA"/>
</dbReference>
<feature type="binding site" evidence="6">
    <location>
        <begin position="174"/>
        <end position="180"/>
    </location>
    <ligand>
        <name>GTP</name>
        <dbReference type="ChEBI" id="CHEBI:37565"/>
    </ligand>
</feature>
<dbReference type="CDD" id="cd00066">
    <property type="entry name" value="G-alpha"/>
    <property type="match status" value="1"/>
</dbReference>
<feature type="binding site" evidence="7">
    <location>
        <position position="180"/>
    </location>
    <ligand>
        <name>Mg(2+)</name>
        <dbReference type="ChEBI" id="CHEBI:18420"/>
    </ligand>
</feature>
<dbReference type="PANTHER" id="PTHR10218:SF242">
    <property type="entry name" value="GUANINE NUCLEOTIDE-BINDING PROTEIN ALPHA-1 SUBUNIT"/>
    <property type="match status" value="1"/>
</dbReference>
<dbReference type="SMART" id="SM00275">
    <property type="entry name" value="G_alpha"/>
    <property type="match status" value="1"/>
</dbReference>
<keyword evidence="4 6" id="KW-0342">GTP-binding</keyword>
<dbReference type="SUPFAM" id="SSF52540">
    <property type="entry name" value="P-loop containing nucleoside triphosphate hydrolases"/>
    <property type="match status" value="1"/>
</dbReference>
<comment type="caution">
    <text evidence="9">The sequence shown here is derived from an EMBL/GenBank/DDBJ whole genome shotgun (WGS) entry which is preliminary data.</text>
</comment>
<dbReference type="InterPro" id="IPR001019">
    <property type="entry name" value="Gprotein_alpha_su"/>
</dbReference>
<keyword evidence="5" id="KW-0807">Transducer</keyword>
<dbReference type="PRINTS" id="PR01241">
    <property type="entry name" value="GPROTEINAFNG"/>
</dbReference>
<keyword evidence="1 7" id="KW-0479">Metal-binding</keyword>
<dbReference type="Proteomes" id="UP001176521">
    <property type="component" value="Unassembled WGS sequence"/>
</dbReference>
<evidence type="ECO:0000256" key="7">
    <source>
        <dbReference type="PIRSR" id="PIRSR601019-2"/>
    </source>
</evidence>
<dbReference type="InterPro" id="IPR027417">
    <property type="entry name" value="P-loop_NTPase"/>
</dbReference>
<organism evidence="9 10">
    <name type="scientific">Tilletia horrida</name>
    <dbReference type="NCBI Taxonomy" id="155126"/>
    <lineage>
        <taxon>Eukaryota</taxon>
        <taxon>Fungi</taxon>
        <taxon>Dikarya</taxon>
        <taxon>Basidiomycota</taxon>
        <taxon>Ustilaginomycotina</taxon>
        <taxon>Exobasidiomycetes</taxon>
        <taxon>Tilletiales</taxon>
        <taxon>Tilletiaceae</taxon>
        <taxon>Tilletia</taxon>
    </lineage>
</organism>
<feature type="binding site" evidence="6">
    <location>
        <begin position="268"/>
        <end position="271"/>
    </location>
    <ligand>
        <name>GTP</name>
        <dbReference type="ChEBI" id="CHEBI:37565"/>
    </ligand>
</feature>
<feature type="binding site" evidence="7">
    <location>
        <position position="49"/>
    </location>
    <ligand>
        <name>Mg(2+)</name>
        <dbReference type="ChEBI" id="CHEBI:18420"/>
    </ligand>
</feature>
<reference evidence="9" key="1">
    <citation type="journal article" date="2023" name="PhytoFront">
        <title>Draft Genome Resources of Seven Strains of Tilletia horrida, Causal Agent of Kernel Smut of Rice.</title>
        <authorList>
            <person name="Khanal S."/>
            <person name="Antony Babu S."/>
            <person name="Zhou X.G."/>
        </authorList>
    </citation>
    <scope>NUCLEOTIDE SEQUENCE</scope>
    <source>
        <strain evidence="9">TX3</strain>
    </source>
</reference>
<feature type="binding site" evidence="6">
    <location>
        <begin position="199"/>
        <end position="203"/>
    </location>
    <ligand>
        <name>GTP</name>
        <dbReference type="ChEBI" id="CHEBI:37565"/>
    </ligand>
</feature>
<dbReference type="InterPro" id="IPR011025">
    <property type="entry name" value="GproteinA_insert"/>
</dbReference>
<protein>
    <submittedName>
        <fullName evidence="9">Guanine nucleotide-binding protein alpha-2 subunit</fullName>
    </submittedName>
</protein>
<keyword evidence="3 7" id="KW-0460">Magnesium</keyword>
<dbReference type="AlphaFoldDB" id="A0AAN6GHG9"/>
<accession>A0AAN6GHG9</accession>
<dbReference type="GO" id="GO:0000750">
    <property type="term" value="P:pheromone-dependent signal transduction involved in conjugation with cellular fusion"/>
    <property type="evidence" value="ECO:0007669"/>
    <property type="project" value="TreeGrafter"/>
</dbReference>
<dbReference type="GO" id="GO:0005737">
    <property type="term" value="C:cytoplasm"/>
    <property type="evidence" value="ECO:0007669"/>
    <property type="project" value="TreeGrafter"/>
</dbReference>
<dbReference type="FunFam" id="3.40.50.300:FF:000563">
    <property type="entry name" value="Guanine nucleotide-binding protein alpha subunit"/>
    <property type="match status" value="1"/>
</dbReference>
<dbReference type="PANTHER" id="PTHR10218">
    <property type="entry name" value="GTP-BINDING PROTEIN ALPHA SUBUNIT"/>
    <property type="match status" value="1"/>
</dbReference>
<dbReference type="GO" id="GO:0031683">
    <property type="term" value="F:G-protein beta/gamma-subunit complex binding"/>
    <property type="evidence" value="ECO:0007669"/>
    <property type="project" value="InterPro"/>
</dbReference>
<dbReference type="EMBL" id="JAPDMQ010000122">
    <property type="protein sequence ID" value="KAK0534158.1"/>
    <property type="molecule type" value="Genomic_DNA"/>
</dbReference>
<dbReference type="GO" id="GO:0003924">
    <property type="term" value="F:GTPase activity"/>
    <property type="evidence" value="ECO:0007669"/>
    <property type="project" value="InterPro"/>
</dbReference>
<evidence type="ECO:0000256" key="1">
    <source>
        <dbReference type="ARBA" id="ARBA00022723"/>
    </source>
</evidence>
<name>A0AAN6GHG9_9BASI</name>
<dbReference type="Gene3D" id="3.40.50.300">
    <property type="entry name" value="P-loop containing nucleotide triphosphate hydrolases"/>
    <property type="match status" value="1"/>
</dbReference>
<dbReference type="GO" id="GO:0046872">
    <property type="term" value="F:metal ion binding"/>
    <property type="evidence" value="ECO:0007669"/>
    <property type="project" value="UniProtKB-KW"/>
</dbReference>
<feature type="compositionally biased region" description="Polar residues" evidence="8">
    <location>
        <begin position="1"/>
        <end position="12"/>
    </location>
</feature>
<feature type="binding site" evidence="6">
    <location>
        <begin position="45"/>
        <end position="50"/>
    </location>
    <ligand>
        <name>GTP</name>
        <dbReference type="ChEBI" id="CHEBI:37565"/>
    </ligand>
</feature>
<keyword evidence="10" id="KW-1185">Reference proteome</keyword>
<keyword evidence="2 6" id="KW-0547">Nucleotide-binding</keyword>
<feature type="binding site" evidence="6">
    <location>
        <position position="325"/>
    </location>
    <ligand>
        <name>GTP</name>
        <dbReference type="ChEBI" id="CHEBI:37565"/>
    </ligand>
</feature>
<evidence type="ECO:0000256" key="8">
    <source>
        <dbReference type="SAM" id="MobiDB-lite"/>
    </source>
</evidence>
<evidence type="ECO:0000256" key="2">
    <source>
        <dbReference type="ARBA" id="ARBA00022741"/>
    </source>
</evidence>
<dbReference type="Gene3D" id="1.10.400.10">
    <property type="entry name" value="GI Alpha 1, domain 2-like"/>
    <property type="match status" value="1"/>
</dbReference>
<feature type="compositionally biased region" description="Basic and acidic residues" evidence="8">
    <location>
        <begin position="13"/>
        <end position="24"/>
    </location>
</feature>
<evidence type="ECO:0000313" key="10">
    <source>
        <dbReference type="Proteomes" id="UP001176521"/>
    </source>
</evidence>
<dbReference type="GO" id="GO:0005525">
    <property type="term" value="F:GTP binding"/>
    <property type="evidence" value="ECO:0007669"/>
    <property type="project" value="UniProtKB-KW"/>
</dbReference>
<gene>
    <name evidence="9" type="primary">GPA2_1</name>
    <name evidence="9" type="ORF">OC842_002737</name>
</gene>
<proteinExistence type="predicted"/>
<evidence type="ECO:0000256" key="4">
    <source>
        <dbReference type="ARBA" id="ARBA00023134"/>
    </source>
</evidence>
<evidence type="ECO:0000256" key="3">
    <source>
        <dbReference type="ARBA" id="ARBA00022842"/>
    </source>
</evidence>
<evidence type="ECO:0000256" key="5">
    <source>
        <dbReference type="ARBA" id="ARBA00023224"/>
    </source>
</evidence>
<dbReference type="InterPro" id="IPR002975">
    <property type="entry name" value="Fungi_Gprotein_alpha"/>
</dbReference>
<dbReference type="GO" id="GO:0005834">
    <property type="term" value="C:heterotrimeric G-protein complex"/>
    <property type="evidence" value="ECO:0007669"/>
    <property type="project" value="InterPro"/>
</dbReference>
<dbReference type="GO" id="GO:0007186">
    <property type="term" value="P:G protein-coupled receptor signaling pathway"/>
    <property type="evidence" value="ECO:0007669"/>
    <property type="project" value="InterPro"/>
</dbReference>
<evidence type="ECO:0000313" key="9">
    <source>
        <dbReference type="EMBL" id="KAK0534158.1"/>
    </source>
</evidence>